<dbReference type="Pfam" id="PF02470">
    <property type="entry name" value="MlaD"/>
    <property type="match status" value="1"/>
</dbReference>
<dbReference type="PANTHER" id="PTHR33371:SF4">
    <property type="entry name" value="INTERMEMBRANE PHOSPHOLIPID TRANSPORT SYSTEM BINDING PROTEIN MLAD"/>
    <property type="match status" value="1"/>
</dbReference>
<dbReference type="EMBL" id="JACNLL010000086">
    <property type="protein sequence ID" value="MBC8200226.1"/>
    <property type="molecule type" value="Genomic_DNA"/>
</dbReference>
<dbReference type="PANTHER" id="PTHR33371">
    <property type="entry name" value="INTERMEMBRANE PHOSPHOLIPID TRANSPORT SYSTEM BINDING PROTEIN MLAD-RELATED"/>
    <property type="match status" value="1"/>
</dbReference>
<feature type="transmembrane region" description="Helical" evidence="1">
    <location>
        <begin position="7"/>
        <end position="23"/>
    </location>
</feature>
<keyword evidence="1" id="KW-0472">Membrane</keyword>
<evidence type="ECO:0000313" key="4">
    <source>
        <dbReference type="Proteomes" id="UP000603545"/>
    </source>
</evidence>
<proteinExistence type="predicted"/>
<comment type="caution">
    <text evidence="3">The sequence shown here is derived from an EMBL/GenBank/DDBJ whole genome shotgun (WGS) entry which is preliminary data.</text>
</comment>
<accession>A0A8J6N6T9</accession>
<dbReference type="InterPro" id="IPR003399">
    <property type="entry name" value="Mce/MlaD"/>
</dbReference>
<name>A0A8J6N6T9_9BACT</name>
<dbReference type="InterPro" id="IPR052336">
    <property type="entry name" value="MlaD_Phospholipid_Transporter"/>
</dbReference>
<keyword evidence="1" id="KW-0812">Transmembrane</keyword>
<protein>
    <submittedName>
        <fullName evidence="3">MCE family protein</fullName>
    </submittedName>
</protein>
<organism evidence="3 4">
    <name type="scientific">Candidatus Desulfaltia bathyphila</name>
    <dbReference type="NCBI Taxonomy" id="2841697"/>
    <lineage>
        <taxon>Bacteria</taxon>
        <taxon>Pseudomonadati</taxon>
        <taxon>Thermodesulfobacteriota</taxon>
        <taxon>Desulfobacteria</taxon>
        <taxon>Desulfobacterales</taxon>
        <taxon>Desulfobacterales incertae sedis</taxon>
        <taxon>Candidatus Desulfaltia</taxon>
    </lineage>
</organism>
<keyword evidence="1" id="KW-1133">Transmembrane helix</keyword>
<evidence type="ECO:0000313" key="3">
    <source>
        <dbReference type="EMBL" id="MBC8200226.1"/>
    </source>
</evidence>
<gene>
    <name evidence="3" type="ORF">H8E80_09340</name>
</gene>
<feature type="domain" description="Mce/MlaD" evidence="2">
    <location>
        <begin position="34"/>
        <end position="110"/>
    </location>
</feature>
<sequence>MSSEAKVGIFVVIGILMLTYMSMRVGELSFKRARGYDLNVYFDSATGLAEDIQVEIAGVEVGRVRKISLENGKALVVLRINSDVRLRKDAKAVIRTKGILGDKYVELVQGSPSAPLLKEGDRIVKTVPTTDMDSLMMTLDEVAKNINRLTDSLANVVGGEKGEASLSSIIENIKEMVETLNRTVQENNEDVTNIIANLSEFSETLNKIGTTNREDIRGIISNVRKASEKMEVLIAGINDITSKINRGKGSIGKLVNEEETVNNLNEALASLKTITDKINRGEGSIGKLINEDETVENINTSLVSINDYLQKQDQYKTYLDYRGEYLFDSDELKSYLSLRIQPKEDKYYLLQIVDDPGGKEKVTDTTKDGTTTRTVETDKDALKFSAQIAKRYYDIGLRGGLFESTGGVGLDYYLFSDRLTLSLEAFDFDPDRNAHLKFKADYRPFKHIYITSGFDNFISDEGKESFFIGAGISFADEDIKSLLSDIPIPK</sequence>
<reference evidence="3 4" key="1">
    <citation type="submission" date="2020-08" db="EMBL/GenBank/DDBJ databases">
        <title>Bridging the membrane lipid divide: bacteria of the FCB group superphylum have the potential to synthesize archaeal ether lipids.</title>
        <authorList>
            <person name="Villanueva L."/>
            <person name="Von Meijenfeldt F.A.B."/>
            <person name="Westbye A.B."/>
            <person name="Yadav S."/>
            <person name="Hopmans E.C."/>
            <person name="Dutilh B.E."/>
            <person name="Sinninghe Damste J.S."/>
        </authorList>
    </citation>
    <scope>NUCLEOTIDE SEQUENCE [LARGE SCALE GENOMIC DNA]</scope>
    <source>
        <strain evidence="3">NIOZ-UU82</strain>
    </source>
</reference>
<dbReference type="AlphaFoldDB" id="A0A8J6N6T9"/>
<evidence type="ECO:0000259" key="2">
    <source>
        <dbReference type="Pfam" id="PF02470"/>
    </source>
</evidence>
<dbReference type="Proteomes" id="UP000603545">
    <property type="component" value="Unassembled WGS sequence"/>
</dbReference>
<evidence type="ECO:0000256" key="1">
    <source>
        <dbReference type="SAM" id="Phobius"/>
    </source>
</evidence>